<dbReference type="Proteomes" id="UP001054252">
    <property type="component" value="Unassembled WGS sequence"/>
</dbReference>
<organism evidence="1 2">
    <name type="scientific">Rubroshorea leprosula</name>
    <dbReference type="NCBI Taxonomy" id="152421"/>
    <lineage>
        <taxon>Eukaryota</taxon>
        <taxon>Viridiplantae</taxon>
        <taxon>Streptophyta</taxon>
        <taxon>Embryophyta</taxon>
        <taxon>Tracheophyta</taxon>
        <taxon>Spermatophyta</taxon>
        <taxon>Magnoliopsida</taxon>
        <taxon>eudicotyledons</taxon>
        <taxon>Gunneridae</taxon>
        <taxon>Pentapetalae</taxon>
        <taxon>rosids</taxon>
        <taxon>malvids</taxon>
        <taxon>Malvales</taxon>
        <taxon>Dipterocarpaceae</taxon>
        <taxon>Rubroshorea</taxon>
    </lineage>
</organism>
<dbReference type="PANTHER" id="PTHR31579">
    <property type="entry name" value="OS03G0796600 PROTEIN"/>
    <property type="match status" value="1"/>
</dbReference>
<proteinExistence type="predicted"/>
<sequence length="302" mass="33861">MVRIIPVRFDRVAAAFDEAAKAAAGVRLCESSGSEHSPATDLSDLVNSFIEKQCMIENGVEKEEKEKDCDESDWSELETKVMLQDLLGKSLLVGDTDKEIKQRILTATETAYRRVADGSSSPNFKRSLMLSLRDSGFDAGLCKSRWEKTGKHIAGVYEYVDVIVSGTRYIVEVNLAAEFEIAKPTSSYVSLLEIFPWIFVGKSDELKQVVRLMCSAIKKSMKRKELHVPPWRRNGYMQLKWFASYKRTTSEVPGNYKWEDALSGKRGIGFEALPTKSYHCRDDFGRNVGLKVGYLAAALNGS</sequence>
<evidence type="ECO:0000313" key="1">
    <source>
        <dbReference type="EMBL" id="GKV14947.1"/>
    </source>
</evidence>
<protein>
    <recommendedName>
        <fullName evidence="3">DUF506 family protein</fullName>
    </recommendedName>
</protein>
<dbReference type="NCBIfam" id="TIGR01615">
    <property type="entry name" value="A_thal_3542"/>
    <property type="match status" value="1"/>
</dbReference>
<dbReference type="InterPro" id="IPR006502">
    <property type="entry name" value="PDDEXK-like"/>
</dbReference>
<name>A0AAV5JUF6_9ROSI</name>
<reference evidence="1 2" key="1">
    <citation type="journal article" date="2021" name="Commun. Biol.">
        <title>The genome of Shorea leprosula (Dipterocarpaceae) highlights the ecological relevance of drought in aseasonal tropical rainforests.</title>
        <authorList>
            <person name="Ng K.K.S."/>
            <person name="Kobayashi M.J."/>
            <person name="Fawcett J.A."/>
            <person name="Hatakeyama M."/>
            <person name="Paape T."/>
            <person name="Ng C.H."/>
            <person name="Ang C.C."/>
            <person name="Tnah L.H."/>
            <person name="Lee C.T."/>
            <person name="Nishiyama T."/>
            <person name="Sese J."/>
            <person name="O'Brien M.J."/>
            <person name="Copetti D."/>
            <person name="Mohd Noor M.I."/>
            <person name="Ong R.C."/>
            <person name="Putra M."/>
            <person name="Sireger I.Z."/>
            <person name="Indrioko S."/>
            <person name="Kosugi Y."/>
            <person name="Izuno A."/>
            <person name="Isagi Y."/>
            <person name="Lee S.L."/>
            <person name="Shimizu K.K."/>
        </authorList>
    </citation>
    <scope>NUCLEOTIDE SEQUENCE [LARGE SCALE GENOMIC DNA]</scope>
    <source>
        <strain evidence="1">214</strain>
    </source>
</reference>
<dbReference type="PANTHER" id="PTHR31579:SF42">
    <property type="entry name" value="DUF506 FAMILY PROTEIN (DUF506)"/>
    <property type="match status" value="1"/>
</dbReference>
<dbReference type="Pfam" id="PF04720">
    <property type="entry name" value="PDDEXK_6"/>
    <property type="match status" value="1"/>
</dbReference>
<gene>
    <name evidence="1" type="ORF">SLEP1_g25744</name>
</gene>
<evidence type="ECO:0000313" key="2">
    <source>
        <dbReference type="Proteomes" id="UP001054252"/>
    </source>
</evidence>
<dbReference type="EMBL" id="BPVZ01000042">
    <property type="protein sequence ID" value="GKV14947.1"/>
    <property type="molecule type" value="Genomic_DNA"/>
</dbReference>
<dbReference type="AlphaFoldDB" id="A0AAV5JUF6"/>
<keyword evidence="2" id="KW-1185">Reference proteome</keyword>
<evidence type="ECO:0008006" key="3">
    <source>
        <dbReference type="Google" id="ProtNLM"/>
    </source>
</evidence>
<comment type="caution">
    <text evidence="1">The sequence shown here is derived from an EMBL/GenBank/DDBJ whole genome shotgun (WGS) entry which is preliminary data.</text>
</comment>
<accession>A0AAV5JUF6</accession>